<feature type="chain" id="PRO_5004821892" evidence="1">
    <location>
        <begin position="21"/>
        <end position="83"/>
    </location>
</feature>
<keyword evidence="1" id="KW-0732">Signal</keyword>
<dbReference type="AlphaFoldDB" id="W2PTB4"/>
<accession>W2PTB4</accession>
<reference evidence="3" key="1">
    <citation type="submission" date="2011-12" db="EMBL/GenBank/DDBJ databases">
        <authorList>
            <consortium name="The Broad Institute Genome Sequencing Platform"/>
            <person name="Russ C."/>
            <person name="Tyler B."/>
            <person name="Panabieres F."/>
            <person name="Shan W."/>
            <person name="Tripathy S."/>
            <person name="Grunwald N."/>
            <person name="Machado M."/>
            <person name="Young S.K."/>
            <person name="Zeng Q."/>
            <person name="Gargeya S."/>
            <person name="Fitzgerald M."/>
            <person name="Haas B."/>
            <person name="Abouelleil A."/>
            <person name="Alvarado L."/>
            <person name="Arachchi H.M."/>
            <person name="Berlin A."/>
            <person name="Chapman S.B."/>
            <person name="Gearin G."/>
            <person name="Goldberg J."/>
            <person name="Griggs A."/>
            <person name="Gujja S."/>
            <person name="Hansen M."/>
            <person name="Heiman D."/>
            <person name="Howarth C."/>
            <person name="Larimer J."/>
            <person name="Lui A."/>
            <person name="MacDonald P.J.P."/>
            <person name="McCowen C."/>
            <person name="Montmayeur A."/>
            <person name="Murphy C."/>
            <person name="Neiman D."/>
            <person name="Pearson M."/>
            <person name="Priest M."/>
            <person name="Roberts A."/>
            <person name="Saif S."/>
            <person name="Shea T."/>
            <person name="Sisk P."/>
            <person name="Stolte C."/>
            <person name="Sykes S."/>
            <person name="Wortman J."/>
            <person name="Nusbaum C."/>
            <person name="Birren B."/>
        </authorList>
    </citation>
    <scope>NUCLEOTIDE SEQUENCE [LARGE SCALE GENOMIC DNA]</scope>
    <source>
        <strain evidence="3">INRA-310</strain>
    </source>
</reference>
<name>W2PTB4_PHYN3</name>
<feature type="signal peptide" evidence="1">
    <location>
        <begin position="1"/>
        <end position="20"/>
    </location>
</feature>
<sequence>MKLAVLVGLVLDWGLKLLKGCTIHCGLRKLLDLKLVRESDKLVNPGYTRRLNVKVVWNVGLRLKIILISDLLGLQRSYVLTEL</sequence>
<dbReference type="EMBL" id="KI669605">
    <property type="protein sequence ID" value="ETN04197.1"/>
    <property type="molecule type" value="Genomic_DNA"/>
</dbReference>
<reference evidence="2 3" key="2">
    <citation type="submission" date="2013-11" db="EMBL/GenBank/DDBJ databases">
        <title>The Genome Sequence of Phytophthora parasitica INRA-310.</title>
        <authorList>
            <consortium name="The Broad Institute Genomics Platform"/>
            <person name="Russ C."/>
            <person name="Tyler B."/>
            <person name="Panabieres F."/>
            <person name="Shan W."/>
            <person name="Tripathy S."/>
            <person name="Grunwald N."/>
            <person name="Machado M."/>
            <person name="Johnson C.S."/>
            <person name="Arredondo F."/>
            <person name="Hong C."/>
            <person name="Coffey M."/>
            <person name="Young S.K."/>
            <person name="Zeng Q."/>
            <person name="Gargeya S."/>
            <person name="Fitzgerald M."/>
            <person name="Abouelleil A."/>
            <person name="Alvarado L."/>
            <person name="Chapman S.B."/>
            <person name="Gainer-Dewar J."/>
            <person name="Goldberg J."/>
            <person name="Griggs A."/>
            <person name="Gujja S."/>
            <person name="Hansen M."/>
            <person name="Howarth C."/>
            <person name="Imamovic A."/>
            <person name="Ireland A."/>
            <person name="Larimer J."/>
            <person name="McCowan C."/>
            <person name="Murphy C."/>
            <person name="Pearson M."/>
            <person name="Poon T.W."/>
            <person name="Priest M."/>
            <person name="Roberts A."/>
            <person name="Saif S."/>
            <person name="Shea T."/>
            <person name="Sykes S."/>
            <person name="Wortman J."/>
            <person name="Nusbaum C."/>
            <person name="Birren B."/>
        </authorList>
    </citation>
    <scope>NUCLEOTIDE SEQUENCE [LARGE SCALE GENOMIC DNA]</scope>
    <source>
        <strain evidence="2 3">INRA-310</strain>
    </source>
</reference>
<protein>
    <submittedName>
        <fullName evidence="2">Uncharacterized protein</fullName>
    </submittedName>
</protein>
<organism evidence="2 3">
    <name type="scientific">Phytophthora nicotianae (strain INRA-310)</name>
    <name type="common">Phytophthora parasitica</name>
    <dbReference type="NCBI Taxonomy" id="761204"/>
    <lineage>
        <taxon>Eukaryota</taxon>
        <taxon>Sar</taxon>
        <taxon>Stramenopiles</taxon>
        <taxon>Oomycota</taxon>
        <taxon>Peronosporomycetes</taxon>
        <taxon>Peronosporales</taxon>
        <taxon>Peronosporaceae</taxon>
        <taxon>Phytophthora</taxon>
    </lineage>
</organism>
<dbReference type="RefSeq" id="XP_008910498.1">
    <property type="nucleotide sequence ID" value="XM_008912250.1"/>
</dbReference>
<evidence type="ECO:0000313" key="2">
    <source>
        <dbReference type="EMBL" id="ETN04197.1"/>
    </source>
</evidence>
<dbReference type="GeneID" id="20184152"/>
<gene>
    <name evidence="2" type="ORF">PPTG_14907</name>
</gene>
<dbReference type="VEuPathDB" id="FungiDB:PPTG_14907"/>
<dbReference type="Proteomes" id="UP000018817">
    <property type="component" value="Unassembled WGS sequence"/>
</dbReference>
<evidence type="ECO:0000313" key="3">
    <source>
        <dbReference type="Proteomes" id="UP000018817"/>
    </source>
</evidence>
<evidence type="ECO:0000256" key="1">
    <source>
        <dbReference type="SAM" id="SignalP"/>
    </source>
</evidence>
<proteinExistence type="predicted"/>